<dbReference type="InterPro" id="IPR013325">
    <property type="entry name" value="RNA_pol_sigma_r2"/>
</dbReference>
<evidence type="ECO:0000313" key="7">
    <source>
        <dbReference type="EMBL" id="MST31517.1"/>
    </source>
</evidence>
<name>A0ABW9QNZ2_9ACTN</name>
<evidence type="ECO:0000259" key="6">
    <source>
        <dbReference type="Pfam" id="PF04542"/>
    </source>
</evidence>
<feature type="region of interest" description="Disordered" evidence="5">
    <location>
        <begin position="1"/>
        <end position="22"/>
    </location>
</feature>
<keyword evidence="4" id="KW-0804">Transcription</keyword>
<dbReference type="PANTHER" id="PTHR43133">
    <property type="entry name" value="RNA POLYMERASE ECF-TYPE SIGMA FACTO"/>
    <property type="match status" value="1"/>
</dbReference>
<organism evidence="7 8">
    <name type="scientific">Acidiferrimicrobium australe</name>
    <dbReference type="NCBI Taxonomy" id="2664430"/>
    <lineage>
        <taxon>Bacteria</taxon>
        <taxon>Bacillati</taxon>
        <taxon>Actinomycetota</taxon>
        <taxon>Acidimicrobiia</taxon>
        <taxon>Acidimicrobiales</taxon>
        <taxon>Acidimicrobiaceae</taxon>
        <taxon>Acidiferrimicrobium</taxon>
    </lineage>
</organism>
<dbReference type="InterPro" id="IPR007627">
    <property type="entry name" value="RNA_pol_sigma70_r2"/>
</dbReference>
<evidence type="ECO:0000256" key="5">
    <source>
        <dbReference type="SAM" id="MobiDB-lite"/>
    </source>
</evidence>
<keyword evidence="8" id="KW-1185">Reference proteome</keyword>
<proteinExistence type="predicted"/>
<keyword evidence="1" id="KW-0805">Transcription regulation</keyword>
<evidence type="ECO:0000256" key="1">
    <source>
        <dbReference type="ARBA" id="ARBA00023015"/>
    </source>
</evidence>
<feature type="domain" description="RNA polymerase sigma-70 region 2" evidence="6">
    <location>
        <begin position="44"/>
        <end position="111"/>
    </location>
</feature>
<keyword evidence="2" id="KW-0731">Sigma factor</keyword>
<feature type="compositionally biased region" description="Polar residues" evidence="5">
    <location>
        <begin position="1"/>
        <end position="10"/>
    </location>
</feature>
<protein>
    <submittedName>
        <fullName evidence="7">Sigma-70 family RNA polymerase sigma factor</fullName>
    </submittedName>
</protein>
<sequence>MTATATSWWTSEDPAEESGPMSDWAVGAVARRASTGDEEAWRELVRRFDGMIGAVGRRYGLSPADVGELRQTVWLRLVEHLVRIEDPQRVAGWLATTARHESLHMIARASRHTFGVDEILGNTADPAAPDVDARSLAADETAALRAAWKKLPPRCQRLLAHLMADDAPGYRDLSRCLEMPVGSIGPTRGRCIEHLRRLVAMEG</sequence>
<reference evidence="7 8" key="1">
    <citation type="submission" date="2019-11" db="EMBL/GenBank/DDBJ databases">
        <title>Acidiferrimicrobium australis gen. nov., sp. nov., an acidophilic and obligately heterotrophic, member of the Actinobacteria that catalyses dissimilatory oxido- reduction of iron isolated from metal-rich acidic water in Chile.</title>
        <authorList>
            <person name="Gonzalez D."/>
            <person name="Huber K."/>
            <person name="Hedrich S."/>
            <person name="Rojas-Villalobos C."/>
            <person name="Quatrini R."/>
            <person name="Dinamarca M.A."/>
            <person name="Schwarz A."/>
            <person name="Canales C."/>
            <person name="Nancucheo I."/>
        </authorList>
    </citation>
    <scope>NUCLEOTIDE SEQUENCE [LARGE SCALE GENOMIC DNA]</scope>
    <source>
        <strain evidence="7 8">USS-CCA1</strain>
    </source>
</reference>
<evidence type="ECO:0000313" key="8">
    <source>
        <dbReference type="Proteomes" id="UP000437736"/>
    </source>
</evidence>
<dbReference type="EMBL" id="WJHE01000088">
    <property type="protein sequence ID" value="MST31517.1"/>
    <property type="molecule type" value="Genomic_DNA"/>
</dbReference>
<dbReference type="Gene3D" id="1.10.1740.10">
    <property type="match status" value="1"/>
</dbReference>
<dbReference type="Pfam" id="PF04542">
    <property type="entry name" value="Sigma70_r2"/>
    <property type="match status" value="1"/>
</dbReference>
<dbReference type="PANTHER" id="PTHR43133:SF8">
    <property type="entry name" value="RNA POLYMERASE SIGMA FACTOR HI_1459-RELATED"/>
    <property type="match status" value="1"/>
</dbReference>
<gene>
    <name evidence="7" type="ORF">GHK86_02075</name>
</gene>
<comment type="caution">
    <text evidence="7">The sequence shown here is derived from an EMBL/GenBank/DDBJ whole genome shotgun (WGS) entry which is preliminary data.</text>
</comment>
<dbReference type="InterPro" id="IPR036388">
    <property type="entry name" value="WH-like_DNA-bd_sf"/>
</dbReference>
<accession>A0ABW9QNZ2</accession>
<evidence type="ECO:0000256" key="2">
    <source>
        <dbReference type="ARBA" id="ARBA00023082"/>
    </source>
</evidence>
<dbReference type="Proteomes" id="UP000437736">
    <property type="component" value="Unassembled WGS sequence"/>
</dbReference>
<dbReference type="SUPFAM" id="SSF88946">
    <property type="entry name" value="Sigma2 domain of RNA polymerase sigma factors"/>
    <property type="match status" value="1"/>
</dbReference>
<keyword evidence="3" id="KW-0238">DNA-binding</keyword>
<dbReference type="InterPro" id="IPR039425">
    <property type="entry name" value="RNA_pol_sigma-70-like"/>
</dbReference>
<evidence type="ECO:0000256" key="4">
    <source>
        <dbReference type="ARBA" id="ARBA00023163"/>
    </source>
</evidence>
<dbReference type="Gene3D" id="1.10.10.10">
    <property type="entry name" value="Winged helix-like DNA-binding domain superfamily/Winged helix DNA-binding domain"/>
    <property type="match status" value="1"/>
</dbReference>
<evidence type="ECO:0000256" key="3">
    <source>
        <dbReference type="ARBA" id="ARBA00023125"/>
    </source>
</evidence>